<dbReference type="Proteomes" id="UP000077266">
    <property type="component" value="Unassembled WGS sequence"/>
</dbReference>
<gene>
    <name evidence="3" type="ORF">EXIGLDRAFT_720706</name>
</gene>
<protein>
    <submittedName>
        <fullName evidence="3">Kinase-like protein</fullName>
    </submittedName>
</protein>
<feature type="region of interest" description="Disordered" evidence="1">
    <location>
        <begin position="360"/>
        <end position="463"/>
    </location>
</feature>
<proteinExistence type="predicted"/>
<dbReference type="InterPro" id="IPR008271">
    <property type="entry name" value="Ser/Thr_kinase_AS"/>
</dbReference>
<feature type="compositionally biased region" description="Pro residues" evidence="1">
    <location>
        <begin position="439"/>
        <end position="448"/>
    </location>
</feature>
<dbReference type="GO" id="GO:0005524">
    <property type="term" value="F:ATP binding"/>
    <property type="evidence" value="ECO:0007669"/>
    <property type="project" value="InterPro"/>
</dbReference>
<dbReference type="STRING" id="1314781.A0A165G684"/>
<keyword evidence="3" id="KW-0808">Transferase</keyword>
<dbReference type="Gene3D" id="1.10.510.10">
    <property type="entry name" value="Transferase(Phosphotransferase) domain 1"/>
    <property type="match status" value="1"/>
</dbReference>
<dbReference type="GO" id="GO:0004674">
    <property type="term" value="F:protein serine/threonine kinase activity"/>
    <property type="evidence" value="ECO:0007669"/>
    <property type="project" value="TreeGrafter"/>
</dbReference>
<dbReference type="InParanoid" id="A0A165G684"/>
<dbReference type="PANTHER" id="PTHR44329:SF214">
    <property type="entry name" value="PROTEIN KINASE DOMAIN-CONTAINING PROTEIN"/>
    <property type="match status" value="1"/>
</dbReference>
<name>A0A165G684_EXIGL</name>
<evidence type="ECO:0000313" key="3">
    <source>
        <dbReference type="EMBL" id="KZV90042.1"/>
    </source>
</evidence>
<reference evidence="3 4" key="1">
    <citation type="journal article" date="2016" name="Mol. Biol. Evol.">
        <title>Comparative Genomics of Early-Diverging Mushroom-Forming Fungi Provides Insights into the Origins of Lignocellulose Decay Capabilities.</title>
        <authorList>
            <person name="Nagy L.G."/>
            <person name="Riley R."/>
            <person name="Tritt A."/>
            <person name="Adam C."/>
            <person name="Daum C."/>
            <person name="Floudas D."/>
            <person name="Sun H."/>
            <person name="Yadav J.S."/>
            <person name="Pangilinan J."/>
            <person name="Larsson K.H."/>
            <person name="Matsuura K."/>
            <person name="Barry K."/>
            <person name="Labutti K."/>
            <person name="Kuo R."/>
            <person name="Ohm R.A."/>
            <person name="Bhattacharya S.S."/>
            <person name="Shirouzu T."/>
            <person name="Yoshinaga Y."/>
            <person name="Martin F.M."/>
            <person name="Grigoriev I.V."/>
            <person name="Hibbett D.S."/>
        </authorList>
    </citation>
    <scope>NUCLEOTIDE SEQUENCE [LARGE SCALE GENOMIC DNA]</scope>
    <source>
        <strain evidence="3 4">HHB12029</strain>
    </source>
</reference>
<dbReference type="PROSITE" id="PS00108">
    <property type="entry name" value="PROTEIN_KINASE_ST"/>
    <property type="match status" value="1"/>
</dbReference>
<dbReference type="SUPFAM" id="SSF56112">
    <property type="entry name" value="Protein kinase-like (PK-like)"/>
    <property type="match status" value="1"/>
</dbReference>
<feature type="compositionally biased region" description="Low complexity" evidence="1">
    <location>
        <begin position="370"/>
        <end position="385"/>
    </location>
</feature>
<dbReference type="EMBL" id="KV426057">
    <property type="protein sequence ID" value="KZV90042.1"/>
    <property type="molecule type" value="Genomic_DNA"/>
</dbReference>
<dbReference type="PANTHER" id="PTHR44329">
    <property type="entry name" value="SERINE/THREONINE-PROTEIN KINASE TNNI3K-RELATED"/>
    <property type="match status" value="1"/>
</dbReference>
<dbReference type="InterPro" id="IPR051681">
    <property type="entry name" value="Ser/Thr_Kinases-Pseudokinases"/>
</dbReference>
<evidence type="ECO:0000256" key="1">
    <source>
        <dbReference type="SAM" id="MobiDB-lite"/>
    </source>
</evidence>
<accession>A0A165G684</accession>
<dbReference type="SMART" id="SM00220">
    <property type="entry name" value="S_TKc"/>
    <property type="match status" value="1"/>
</dbReference>
<dbReference type="PROSITE" id="PS50011">
    <property type="entry name" value="PROTEIN_KINASE_DOM"/>
    <property type="match status" value="1"/>
</dbReference>
<feature type="domain" description="Protein kinase" evidence="2">
    <location>
        <begin position="26"/>
        <end position="302"/>
    </location>
</feature>
<dbReference type="AlphaFoldDB" id="A0A165G684"/>
<evidence type="ECO:0000313" key="4">
    <source>
        <dbReference type="Proteomes" id="UP000077266"/>
    </source>
</evidence>
<dbReference type="OrthoDB" id="4062651at2759"/>
<keyword evidence="3" id="KW-0418">Kinase</keyword>
<dbReference type="CDD" id="cd14014">
    <property type="entry name" value="STKc_PknB_like"/>
    <property type="match status" value="1"/>
</dbReference>
<dbReference type="InterPro" id="IPR011009">
    <property type="entry name" value="Kinase-like_dom_sf"/>
</dbReference>
<dbReference type="InterPro" id="IPR001245">
    <property type="entry name" value="Ser-Thr/Tyr_kinase_cat_dom"/>
</dbReference>
<dbReference type="InterPro" id="IPR000719">
    <property type="entry name" value="Prot_kinase_dom"/>
</dbReference>
<organism evidence="3 4">
    <name type="scientific">Exidia glandulosa HHB12029</name>
    <dbReference type="NCBI Taxonomy" id="1314781"/>
    <lineage>
        <taxon>Eukaryota</taxon>
        <taxon>Fungi</taxon>
        <taxon>Dikarya</taxon>
        <taxon>Basidiomycota</taxon>
        <taxon>Agaricomycotina</taxon>
        <taxon>Agaricomycetes</taxon>
        <taxon>Auriculariales</taxon>
        <taxon>Exidiaceae</taxon>
        <taxon>Exidia</taxon>
    </lineage>
</organism>
<dbReference type="Pfam" id="PF07714">
    <property type="entry name" value="PK_Tyr_Ser-Thr"/>
    <property type="match status" value="1"/>
</dbReference>
<evidence type="ECO:0000259" key="2">
    <source>
        <dbReference type="PROSITE" id="PS50011"/>
    </source>
</evidence>
<sequence>MGSLQKGTPLRLDALDPRWECARIEVEASNHFDSGASGKIFLATMGQDRDRMRVALKVFPTELSDIRRELLRRELRASRSFTHRYILPFLGTAVHDQQTVIVLPYMQNGNLLQYLERQSKLGSEWLGDCGRLIGQVAEALHYLHDTARFVHGDLKCQNVLVSDEGEALLADFGLATTIAREADQATTSTSIKTMATLRFCAPELFLPEEHRLRHRSKTQATDVYAFGMLVLQAFTQALPWYGSNDIRVVLQLAKQQIPPRPLHVPALNDFLWFVCSRCWRIDPAERPSARLVSRALALNARLAGSKGDGLKNIPHDILEPMFTLDWRDWGFPTEFEAVLSGGAVEPTGMALRHQLARSIRNAEHARTSRSIISPDDIPTTPPRSSAASGSRQPPDAPRRASKRKRAGLESLDSHSNVTTPSMLREDAVFELSTRDLTPSPIPTTPPRKPATSLRQPPDTPTRSRVFKRKRAGSDVTISMLREDAVFELSTPTRISITALPREQKRSSSSSSRHLDFTLDETTPIQPCLEEEEEYIIGATFQFIPKR</sequence>
<keyword evidence="4" id="KW-1185">Reference proteome</keyword>